<evidence type="ECO:0000256" key="4">
    <source>
        <dbReference type="ARBA" id="ARBA00022475"/>
    </source>
</evidence>
<comment type="similarity">
    <text evidence="2">Belongs to the GSP F family.</text>
</comment>
<dbReference type="Pfam" id="PF00482">
    <property type="entry name" value="T2SSF"/>
    <property type="match status" value="1"/>
</dbReference>
<keyword evidence="5 8" id="KW-0812">Transmembrane</keyword>
<evidence type="ECO:0000256" key="5">
    <source>
        <dbReference type="ARBA" id="ARBA00022692"/>
    </source>
</evidence>
<sequence>AIRETGKFSPYEYYSLGIGEESGRQIDVLNEIAHFYSRRIKQKRQLTGAMTYPLVVLSTAIIVVYFMLSFIVPLFEDVFVRFDGDLPAITKKIISLSEFLKANILTILLVGLGLAGLLFAVKRKNWYRSFSSNLLLRVPQFRGIIRKVYLARF</sequence>
<dbReference type="EMBL" id="BARV01041157">
    <property type="protein sequence ID" value="GAI48253.1"/>
    <property type="molecule type" value="Genomic_DNA"/>
</dbReference>
<dbReference type="GO" id="GO:0005886">
    <property type="term" value="C:plasma membrane"/>
    <property type="evidence" value="ECO:0007669"/>
    <property type="project" value="UniProtKB-SubCell"/>
</dbReference>
<dbReference type="PANTHER" id="PTHR30012">
    <property type="entry name" value="GENERAL SECRETION PATHWAY PROTEIN"/>
    <property type="match status" value="1"/>
</dbReference>
<evidence type="ECO:0000256" key="1">
    <source>
        <dbReference type="ARBA" id="ARBA00004651"/>
    </source>
</evidence>
<keyword evidence="4" id="KW-1003">Cell membrane</keyword>
<feature type="non-terminal residue" evidence="10">
    <location>
        <position position="153"/>
    </location>
</feature>
<dbReference type="GO" id="GO:0009306">
    <property type="term" value="P:protein secretion"/>
    <property type="evidence" value="ECO:0007669"/>
    <property type="project" value="InterPro"/>
</dbReference>
<dbReference type="InterPro" id="IPR042094">
    <property type="entry name" value="T2SS_GspF_sf"/>
</dbReference>
<dbReference type="PROSITE" id="PS00874">
    <property type="entry name" value="T2SP_F"/>
    <property type="match status" value="1"/>
</dbReference>
<evidence type="ECO:0000256" key="6">
    <source>
        <dbReference type="ARBA" id="ARBA00022989"/>
    </source>
</evidence>
<evidence type="ECO:0000256" key="2">
    <source>
        <dbReference type="ARBA" id="ARBA00005745"/>
    </source>
</evidence>
<dbReference type="AlphaFoldDB" id="X1NXD1"/>
<keyword evidence="3" id="KW-0813">Transport</keyword>
<reference evidence="10" key="1">
    <citation type="journal article" date="2014" name="Front. Microbiol.">
        <title>High frequency of phylogenetically diverse reductive dehalogenase-homologous genes in deep subseafloor sedimentary metagenomes.</title>
        <authorList>
            <person name="Kawai M."/>
            <person name="Futagami T."/>
            <person name="Toyoda A."/>
            <person name="Takaki Y."/>
            <person name="Nishi S."/>
            <person name="Hori S."/>
            <person name="Arai W."/>
            <person name="Tsubouchi T."/>
            <person name="Morono Y."/>
            <person name="Uchiyama I."/>
            <person name="Ito T."/>
            <person name="Fujiyama A."/>
            <person name="Inagaki F."/>
            <person name="Takami H."/>
        </authorList>
    </citation>
    <scope>NUCLEOTIDE SEQUENCE</scope>
    <source>
        <strain evidence="10">Expedition CK06-06</strain>
    </source>
</reference>
<evidence type="ECO:0000256" key="7">
    <source>
        <dbReference type="ARBA" id="ARBA00023136"/>
    </source>
</evidence>
<feature type="domain" description="Type II secretion system protein GspF" evidence="9">
    <location>
        <begin position="3"/>
        <end position="73"/>
    </location>
</feature>
<comment type="subcellular location">
    <subcellularLocation>
        <location evidence="1">Cell membrane</location>
        <topology evidence="1">Multi-pass membrane protein</topology>
    </subcellularLocation>
</comment>
<dbReference type="InterPro" id="IPR018076">
    <property type="entry name" value="T2SS_GspF_dom"/>
</dbReference>
<evidence type="ECO:0000259" key="9">
    <source>
        <dbReference type="Pfam" id="PF00482"/>
    </source>
</evidence>
<name>X1NXD1_9ZZZZ</name>
<protein>
    <recommendedName>
        <fullName evidence="9">Type II secretion system protein GspF domain-containing protein</fullName>
    </recommendedName>
</protein>
<gene>
    <name evidence="10" type="ORF">S06H3_62427</name>
</gene>
<dbReference type="Gene3D" id="1.20.81.30">
    <property type="entry name" value="Type II secretion system (T2SS), domain F"/>
    <property type="match status" value="1"/>
</dbReference>
<evidence type="ECO:0000313" key="10">
    <source>
        <dbReference type="EMBL" id="GAI48253.1"/>
    </source>
</evidence>
<dbReference type="PANTHER" id="PTHR30012:SF0">
    <property type="entry name" value="TYPE II SECRETION SYSTEM PROTEIN F-RELATED"/>
    <property type="match status" value="1"/>
</dbReference>
<keyword evidence="6 8" id="KW-1133">Transmembrane helix</keyword>
<feature type="transmembrane region" description="Helical" evidence="8">
    <location>
        <begin position="102"/>
        <end position="121"/>
    </location>
</feature>
<dbReference type="InterPro" id="IPR001992">
    <property type="entry name" value="T2SS_GspF/T4SS_PilC_CS"/>
</dbReference>
<proteinExistence type="inferred from homology"/>
<feature type="transmembrane region" description="Helical" evidence="8">
    <location>
        <begin position="49"/>
        <end position="75"/>
    </location>
</feature>
<dbReference type="InterPro" id="IPR003004">
    <property type="entry name" value="GspF/PilC"/>
</dbReference>
<accession>X1NXD1</accession>
<organism evidence="10">
    <name type="scientific">marine sediment metagenome</name>
    <dbReference type="NCBI Taxonomy" id="412755"/>
    <lineage>
        <taxon>unclassified sequences</taxon>
        <taxon>metagenomes</taxon>
        <taxon>ecological metagenomes</taxon>
    </lineage>
</organism>
<evidence type="ECO:0000256" key="3">
    <source>
        <dbReference type="ARBA" id="ARBA00022448"/>
    </source>
</evidence>
<feature type="non-terminal residue" evidence="10">
    <location>
        <position position="1"/>
    </location>
</feature>
<evidence type="ECO:0000256" key="8">
    <source>
        <dbReference type="SAM" id="Phobius"/>
    </source>
</evidence>
<keyword evidence="7 8" id="KW-0472">Membrane</keyword>
<comment type="caution">
    <text evidence="10">The sequence shown here is derived from an EMBL/GenBank/DDBJ whole genome shotgun (WGS) entry which is preliminary data.</text>
</comment>